<evidence type="ECO:0000313" key="2">
    <source>
        <dbReference type="Proteomes" id="UP000632377"/>
    </source>
</evidence>
<name>A0ABS1T8C1_9CLOT</name>
<comment type="caution">
    <text evidence="1">The sequence shown here is derived from an EMBL/GenBank/DDBJ whole genome shotgun (WGS) entry which is preliminary data.</text>
</comment>
<gene>
    <name evidence="1" type="ORF">JK636_07430</name>
</gene>
<dbReference type="Proteomes" id="UP000632377">
    <property type="component" value="Unassembled WGS sequence"/>
</dbReference>
<sequence>MKYEEFFSDNKYKTVNDKNKILINNILKIFEEKCTKEFYPAWRNNEGNVKVFAIKLKEKLMSKYGSKRENIVTIRLRIEQLDIEVFRGTYCKNEEFPYNLDTTENDLARLYEDINNLFASGLITVKN</sequence>
<proteinExistence type="predicted"/>
<protein>
    <submittedName>
        <fullName evidence="1">Uncharacterized protein</fullName>
    </submittedName>
</protein>
<dbReference type="EMBL" id="JAESWC010000002">
    <property type="protein sequence ID" value="MBL4935589.1"/>
    <property type="molecule type" value="Genomic_DNA"/>
</dbReference>
<reference evidence="1 2" key="1">
    <citation type="submission" date="2021-01" db="EMBL/GenBank/DDBJ databases">
        <title>Genome public.</title>
        <authorList>
            <person name="Liu C."/>
            <person name="Sun Q."/>
        </authorList>
    </citation>
    <scope>NUCLEOTIDE SEQUENCE [LARGE SCALE GENOMIC DNA]</scope>
    <source>
        <strain evidence="1 2">YIM B02515</strain>
    </source>
</reference>
<keyword evidence="2" id="KW-1185">Reference proteome</keyword>
<dbReference type="RefSeq" id="WP_202748187.1">
    <property type="nucleotide sequence ID" value="NZ_JAESWC010000002.1"/>
</dbReference>
<accession>A0ABS1T8C1</accession>
<organism evidence="1 2">
    <name type="scientific">Clostridium rhizosphaerae</name>
    <dbReference type="NCBI Taxonomy" id="2803861"/>
    <lineage>
        <taxon>Bacteria</taxon>
        <taxon>Bacillati</taxon>
        <taxon>Bacillota</taxon>
        <taxon>Clostridia</taxon>
        <taxon>Eubacteriales</taxon>
        <taxon>Clostridiaceae</taxon>
        <taxon>Clostridium</taxon>
    </lineage>
</organism>
<evidence type="ECO:0000313" key="1">
    <source>
        <dbReference type="EMBL" id="MBL4935589.1"/>
    </source>
</evidence>